<organism evidence="1 2">
    <name type="scientific">Aldrovandia affinis</name>
    <dbReference type="NCBI Taxonomy" id="143900"/>
    <lineage>
        <taxon>Eukaryota</taxon>
        <taxon>Metazoa</taxon>
        <taxon>Chordata</taxon>
        <taxon>Craniata</taxon>
        <taxon>Vertebrata</taxon>
        <taxon>Euteleostomi</taxon>
        <taxon>Actinopterygii</taxon>
        <taxon>Neopterygii</taxon>
        <taxon>Teleostei</taxon>
        <taxon>Notacanthiformes</taxon>
        <taxon>Halosauridae</taxon>
        <taxon>Aldrovandia</taxon>
    </lineage>
</organism>
<gene>
    <name evidence="1" type="ORF">AAFF_G00283850</name>
</gene>
<dbReference type="Proteomes" id="UP001221898">
    <property type="component" value="Unassembled WGS sequence"/>
</dbReference>
<dbReference type="EMBL" id="JAINUG010000004">
    <property type="protein sequence ID" value="KAJ8417158.1"/>
    <property type="molecule type" value="Genomic_DNA"/>
</dbReference>
<accession>A0AAD7TAG8</accession>
<protein>
    <submittedName>
        <fullName evidence="1">Uncharacterized protein</fullName>
    </submittedName>
</protein>
<keyword evidence="2" id="KW-1185">Reference proteome</keyword>
<sequence length="158" mass="17280">MVPCFVKHPARTGKSTACEHLSVEGPGEGCPAPFPAVIGRLPCSPLRSLVPAVPHLEQRQVSGLRHALGSSCSAVRPATETAQGHARNRCLFAHHSVFLSTRELQRSQEGDILLSLCFSDSSLAFFFHFFCVYLIPLALRSSPLPSVEQTSHVFERQM</sequence>
<name>A0AAD7TAG8_9TELE</name>
<evidence type="ECO:0000313" key="1">
    <source>
        <dbReference type="EMBL" id="KAJ8417158.1"/>
    </source>
</evidence>
<evidence type="ECO:0000313" key="2">
    <source>
        <dbReference type="Proteomes" id="UP001221898"/>
    </source>
</evidence>
<comment type="caution">
    <text evidence="1">The sequence shown here is derived from an EMBL/GenBank/DDBJ whole genome shotgun (WGS) entry which is preliminary data.</text>
</comment>
<reference evidence="1" key="1">
    <citation type="journal article" date="2023" name="Science">
        <title>Genome structures resolve the early diversification of teleost fishes.</title>
        <authorList>
            <person name="Parey E."/>
            <person name="Louis A."/>
            <person name="Montfort J."/>
            <person name="Bouchez O."/>
            <person name="Roques C."/>
            <person name="Iampietro C."/>
            <person name="Lluch J."/>
            <person name="Castinel A."/>
            <person name="Donnadieu C."/>
            <person name="Desvignes T."/>
            <person name="Floi Bucao C."/>
            <person name="Jouanno E."/>
            <person name="Wen M."/>
            <person name="Mejri S."/>
            <person name="Dirks R."/>
            <person name="Jansen H."/>
            <person name="Henkel C."/>
            <person name="Chen W.J."/>
            <person name="Zahm M."/>
            <person name="Cabau C."/>
            <person name="Klopp C."/>
            <person name="Thompson A.W."/>
            <person name="Robinson-Rechavi M."/>
            <person name="Braasch I."/>
            <person name="Lecointre G."/>
            <person name="Bobe J."/>
            <person name="Postlethwait J.H."/>
            <person name="Berthelot C."/>
            <person name="Roest Crollius H."/>
            <person name="Guiguen Y."/>
        </authorList>
    </citation>
    <scope>NUCLEOTIDE SEQUENCE</scope>
    <source>
        <strain evidence="1">NC1722</strain>
    </source>
</reference>
<proteinExistence type="predicted"/>
<dbReference type="AlphaFoldDB" id="A0AAD7TAG8"/>